<gene>
    <name evidence="3" type="ORF">D7318_16915</name>
    <name evidence="2" type="ORF">D7319_15550</name>
</gene>
<evidence type="ECO:0000313" key="4">
    <source>
        <dbReference type="Proteomes" id="UP000268652"/>
    </source>
</evidence>
<dbReference type="OrthoDB" id="9811389at2"/>
<evidence type="ECO:0000313" key="2">
    <source>
        <dbReference type="EMBL" id="RKN08350.1"/>
    </source>
</evidence>
<dbReference type="Gene3D" id="3.30.300.20">
    <property type="match status" value="1"/>
</dbReference>
<dbReference type="PANTHER" id="PTHR35368:SF1">
    <property type="entry name" value="HYDROPEROXIDE REDUCTASE"/>
    <property type="match status" value="1"/>
</dbReference>
<dbReference type="EMBL" id="RBDX01000011">
    <property type="protein sequence ID" value="RKN08350.1"/>
    <property type="molecule type" value="Genomic_DNA"/>
</dbReference>
<dbReference type="Proteomes" id="UP000275024">
    <property type="component" value="Unassembled WGS sequence"/>
</dbReference>
<proteinExistence type="predicted"/>
<comment type="caution">
    <text evidence="2">The sequence shown here is derived from an EMBL/GenBank/DDBJ whole genome shotgun (WGS) entry which is preliminary data.</text>
</comment>
<sequence length="217" mass="23744">MTATTARSAKKPATPEAHETPENAAPEGGLLATAEDPRPGLRKYLEVKRAALLARRAAARANPLTQPHRLRARTTAEERSGVRRIRIRHHQILSDSPLDFAGYDLGPASPEIQLGVLSSCLTHIFLIQAADLRIPLDSLAVEVEADQDPRAGSPGFEDTPIHPHHITYTVHVTSPAGDERIRELHEAVERNCPIYQLLTNPQNISGRVVLTGSPREL</sequence>
<dbReference type="RefSeq" id="WP_120697933.1">
    <property type="nucleotide sequence ID" value="NZ_RBDX01000011.1"/>
</dbReference>
<dbReference type="PANTHER" id="PTHR35368">
    <property type="entry name" value="HYDROPEROXIDE REDUCTASE"/>
    <property type="match status" value="1"/>
</dbReference>
<dbReference type="SUPFAM" id="SSF82784">
    <property type="entry name" value="OsmC-like"/>
    <property type="match status" value="1"/>
</dbReference>
<feature type="region of interest" description="Disordered" evidence="1">
    <location>
        <begin position="1"/>
        <end position="37"/>
    </location>
</feature>
<keyword evidence="4" id="KW-1185">Reference proteome</keyword>
<dbReference type="InterPro" id="IPR003718">
    <property type="entry name" value="OsmC/Ohr_fam"/>
</dbReference>
<evidence type="ECO:0000256" key="1">
    <source>
        <dbReference type="SAM" id="MobiDB-lite"/>
    </source>
</evidence>
<reference evidence="4 5" key="1">
    <citation type="submission" date="2018-09" db="EMBL/GenBank/DDBJ databases">
        <title>Streptomyces sp. nov. DS1-2, an endophytic actinomycete isolated from roots of Dendrobium scabrilingue.</title>
        <authorList>
            <person name="Kuncharoen N."/>
            <person name="Kudo T."/>
            <person name="Ohkuma M."/>
            <person name="Yuki M."/>
            <person name="Tanasupawat S."/>
        </authorList>
    </citation>
    <scope>NUCLEOTIDE SEQUENCE [LARGE SCALE GENOMIC DNA]</scope>
    <source>
        <strain evidence="2 5">AZ1-7</strain>
        <strain evidence="3 4">DS1-2</strain>
    </source>
</reference>
<dbReference type="Pfam" id="PF02566">
    <property type="entry name" value="OsmC"/>
    <property type="match status" value="1"/>
</dbReference>
<organism evidence="2 5">
    <name type="scientific">Streptomyces radicis</name>
    <dbReference type="NCBI Taxonomy" id="1750517"/>
    <lineage>
        <taxon>Bacteria</taxon>
        <taxon>Bacillati</taxon>
        <taxon>Actinomycetota</taxon>
        <taxon>Actinomycetes</taxon>
        <taxon>Kitasatosporales</taxon>
        <taxon>Streptomycetaceae</taxon>
        <taxon>Streptomyces</taxon>
    </lineage>
</organism>
<dbReference type="Proteomes" id="UP000268652">
    <property type="component" value="Unassembled WGS sequence"/>
</dbReference>
<dbReference type="EMBL" id="RBDY01000011">
    <property type="protein sequence ID" value="RKN21614.1"/>
    <property type="molecule type" value="Genomic_DNA"/>
</dbReference>
<name>A0A3A9W666_9ACTN</name>
<protein>
    <submittedName>
        <fullName evidence="2">OsmC family peroxiredoxin</fullName>
    </submittedName>
</protein>
<dbReference type="InterPro" id="IPR052924">
    <property type="entry name" value="OsmC/Ohr_hydroprdx_reductase"/>
</dbReference>
<accession>A0A3A9W666</accession>
<evidence type="ECO:0000313" key="3">
    <source>
        <dbReference type="EMBL" id="RKN21614.1"/>
    </source>
</evidence>
<evidence type="ECO:0000313" key="5">
    <source>
        <dbReference type="Proteomes" id="UP000275024"/>
    </source>
</evidence>
<dbReference type="AlphaFoldDB" id="A0A3A9W666"/>
<dbReference type="InterPro" id="IPR036102">
    <property type="entry name" value="OsmC/Ohrsf"/>
</dbReference>
<dbReference type="InterPro" id="IPR015946">
    <property type="entry name" value="KH_dom-like_a/b"/>
</dbReference>